<gene>
    <name evidence="1" type="ORF">N864_10040</name>
</gene>
<dbReference type="InterPro" id="IPR046037">
    <property type="entry name" value="DUF5995"/>
</dbReference>
<keyword evidence="2" id="KW-1185">Reference proteome</keyword>
<organism evidence="1 2">
    <name type="scientific">Intrasporangium chromatireducens Q5-1</name>
    <dbReference type="NCBI Taxonomy" id="584657"/>
    <lineage>
        <taxon>Bacteria</taxon>
        <taxon>Bacillati</taxon>
        <taxon>Actinomycetota</taxon>
        <taxon>Actinomycetes</taxon>
        <taxon>Micrococcales</taxon>
        <taxon>Intrasporangiaceae</taxon>
        <taxon>Intrasporangium</taxon>
    </lineage>
</organism>
<comment type="caution">
    <text evidence="1">The sequence shown here is derived from an EMBL/GenBank/DDBJ whole genome shotgun (WGS) entry which is preliminary data.</text>
</comment>
<reference evidence="2" key="1">
    <citation type="submission" date="2013-08" db="EMBL/GenBank/DDBJ databases">
        <title>Intrasporangium oryzae NRRL B-24470.</title>
        <authorList>
            <person name="Liu H."/>
            <person name="Wang G."/>
        </authorList>
    </citation>
    <scope>NUCLEOTIDE SEQUENCE [LARGE SCALE GENOMIC DNA]</scope>
    <source>
        <strain evidence="2">Q5-1</strain>
    </source>
</reference>
<name>W9GFD4_9MICO</name>
<evidence type="ECO:0000313" key="1">
    <source>
        <dbReference type="EMBL" id="EWT04785.1"/>
    </source>
</evidence>
<dbReference type="EMBL" id="AWQS01000187">
    <property type="protein sequence ID" value="EWT04785.1"/>
    <property type="molecule type" value="Genomic_DNA"/>
</dbReference>
<sequence length="249" mass="27679">MGWFSHLLDLLRRKTARREEPPAGQPATIDAICERMRTLELGLDLGDGLAAFNGMYLRVTELVRDRIAEGYFRNPEFLTRLDIVFAGLYLEAVDAARPVSAWAPLFETRHETGRVPIQFALAGMNAHINHDLPLAVVRACRQLGMSPASRDVEADYQRVTDLLGEVQEQVRQSFLDGLALDLDRRYAAPVANLVSSWSIGRARDAAWVNALVLWRLGDVEPLRGDFLATLSSSVGLTSRVLLTPVTQLV</sequence>
<evidence type="ECO:0000313" key="2">
    <source>
        <dbReference type="Proteomes" id="UP000019494"/>
    </source>
</evidence>
<protein>
    <submittedName>
        <fullName evidence="1">Uncharacterized protein</fullName>
    </submittedName>
</protein>
<proteinExistence type="predicted"/>
<dbReference type="AlphaFoldDB" id="W9GFD4"/>
<dbReference type="PATRIC" id="fig|584657.3.peg.3343"/>
<dbReference type="RefSeq" id="WP_051518720.1">
    <property type="nucleotide sequence ID" value="NZ_AWQS01000187.1"/>
</dbReference>
<dbReference type="Pfam" id="PF19458">
    <property type="entry name" value="DUF5995"/>
    <property type="match status" value="1"/>
</dbReference>
<dbReference type="Proteomes" id="UP000019494">
    <property type="component" value="Unassembled WGS sequence"/>
</dbReference>
<dbReference type="OrthoDB" id="583431at2"/>
<accession>W9GFD4</accession>